<protein>
    <submittedName>
        <fullName evidence="1">Uncharacterized protein</fullName>
    </submittedName>
</protein>
<evidence type="ECO:0000313" key="1">
    <source>
        <dbReference type="EMBL" id="MFH4983969.1"/>
    </source>
</evidence>
<organism evidence="1 2">
    <name type="scientific">Gnathostoma spinigerum</name>
    <dbReference type="NCBI Taxonomy" id="75299"/>
    <lineage>
        <taxon>Eukaryota</taxon>
        <taxon>Metazoa</taxon>
        <taxon>Ecdysozoa</taxon>
        <taxon>Nematoda</taxon>
        <taxon>Chromadorea</taxon>
        <taxon>Rhabditida</taxon>
        <taxon>Spirurina</taxon>
        <taxon>Gnathostomatomorpha</taxon>
        <taxon>Gnathostomatoidea</taxon>
        <taxon>Gnathostomatidae</taxon>
        <taxon>Gnathostoma</taxon>
    </lineage>
</organism>
<sequence>MVSSAALQDELWREQRMKATGTMWFNSFLVLKLLVMRYRIDLPGDMEKATVDFDIMSFKGSVENEGHSITRRRKGKHICE</sequence>
<dbReference type="EMBL" id="JBGFUD010014622">
    <property type="protein sequence ID" value="MFH4983969.1"/>
    <property type="molecule type" value="Genomic_DNA"/>
</dbReference>
<dbReference type="AlphaFoldDB" id="A0ABD6EVI3"/>
<gene>
    <name evidence="1" type="ORF">AB6A40_010678</name>
</gene>
<proteinExistence type="predicted"/>
<keyword evidence="2" id="KW-1185">Reference proteome</keyword>
<comment type="caution">
    <text evidence="1">The sequence shown here is derived from an EMBL/GenBank/DDBJ whole genome shotgun (WGS) entry which is preliminary data.</text>
</comment>
<dbReference type="Proteomes" id="UP001608902">
    <property type="component" value="Unassembled WGS sequence"/>
</dbReference>
<accession>A0ABD6EVI3</accession>
<reference evidence="1 2" key="1">
    <citation type="submission" date="2024-08" db="EMBL/GenBank/DDBJ databases">
        <title>Gnathostoma spinigerum genome.</title>
        <authorList>
            <person name="Gonzalez-Bertolin B."/>
            <person name="Monzon S."/>
            <person name="Zaballos A."/>
            <person name="Jimenez P."/>
            <person name="Dekumyoy P."/>
            <person name="Varona S."/>
            <person name="Cuesta I."/>
            <person name="Sumanam S."/>
            <person name="Adisakwattana P."/>
            <person name="Gasser R.B."/>
            <person name="Hernandez-Gonzalez A."/>
            <person name="Young N.D."/>
            <person name="Perteguer M.J."/>
        </authorList>
    </citation>
    <scope>NUCLEOTIDE SEQUENCE [LARGE SCALE GENOMIC DNA]</scope>
    <source>
        <strain evidence="1">AL3</strain>
        <tissue evidence="1">Liver</tissue>
    </source>
</reference>
<evidence type="ECO:0000313" key="2">
    <source>
        <dbReference type="Proteomes" id="UP001608902"/>
    </source>
</evidence>
<name>A0ABD6EVI3_9BILA</name>